<dbReference type="PATRIC" id="fig|1423805.4.peg.1167"/>
<protein>
    <submittedName>
        <fullName evidence="6">Esterase lipase</fullName>
    </submittedName>
</protein>
<dbReference type="Gene3D" id="3.40.50.1820">
    <property type="entry name" value="alpha/beta hydrolase"/>
    <property type="match status" value="1"/>
</dbReference>
<reference evidence="6 7" key="1">
    <citation type="journal article" date="2015" name="Genome Announc.">
        <title>Expanding the biotechnology potential of lactobacilli through comparative genomics of 213 strains and associated genera.</title>
        <authorList>
            <person name="Sun Z."/>
            <person name="Harris H.M."/>
            <person name="McCann A."/>
            <person name="Guo C."/>
            <person name="Argimon S."/>
            <person name="Zhang W."/>
            <person name="Yang X."/>
            <person name="Jeffery I.B."/>
            <person name="Cooney J.C."/>
            <person name="Kagawa T.F."/>
            <person name="Liu W."/>
            <person name="Song Y."/>
            <person name="Salvetti E."/>
            <person name="Wrobel A."/>
            <person name="Rasinkangas P."/>
            <person name="Parkhill J."/>
            <person name="Rea M.C."/>
            <person name="O'Sullivan O."/>
            <person name="Ritari J."/>
            <person name="Douillard F.P."/>
            <person name="Paul Ross R."/>
            <person name="Yang R."/>
            <person name="Briner A.E."/>
            <person name="Felis G.E."/>
            <person name="de Vos W.M."/>
            <person name="Barrangou R."/>
            <person name="Klaenhammer T.R."/>
            <person name="Caufield P.W."/>
            <person name="Cui Y."/>
            <person name="Zhang H."/>
            <person name="O'Toole P.W."/>
        </authorList>
    </citation>
    <scope>NUCLEOTIDE SEQUENCE [LARGE SCALE GENOMIC DNA]</scope>
    <source>
        <strain evidence="6 7">DSM 15429</strain>
    </source>
</reference>
<dbReference type="Pfam" id="PF07859">
    <property type="entry name" value="Abhydrolase_3"/>
    <property type="match status" value="1"/>
</dbReference>
<feature type="active site" evidence="3">
    <location>
        <position position="193"/>
    </location>
</feature>
<dbReference type="PANTHER" id="PTHR48081:SF8">
    <property type="entry name" value="ALPHA_BETA HYDROLASE FOLD-3 DOMAIN-CONTAINING PROTEIN-RELATED"/>
    <property type="match status" value="1"/>
</dbReference>
<dbReference type="PROSITE" id="PS01174">
    <property type="entry name" value="LIPASE_GDXG_SER"/>
    <property type="match status" value="1"/>
</dbReference>
<feature type="region of interest" description="Disordered" evidence="4">
    <location>
        <begin position="65"/>
        <end position="84"/>
    </location>
</feature>
<evidence type="ECO:0000313" key="7">
    <source>
        <dbReference type="Proteomes" id="UP000051835"/>
    </source>
</evidence>
<name>A0A0R1R3P8_9LACO</name>
<keyword evidence="2" id="KW-0378">Hydrolase</keyword>
<dbReference type="GO" id="GO:0016787">
    <property type="term" value="F:hydrolase activity"/>
    <property type="evidence" value="ECO:0007669"/>
    <property type="project" value="UniProtKB-KW"/>
</dbReference>
<evidence type="ECO:0000256" key="4">
    <source>
        <dbReference type="SAM" id="MobiDB-lite"/>
    </source>
</evidence>
<sequence length="355" mass="39487">MTKESIINDATAQRSTDYEAELTRLGKLPVSQLQAGVTSWFKDRQPAHTYEPLIWDTVKDLPENPQLSPDLTSLRQGTETSGQRDLTTVPMKVQMRQIVAMNRRVRAIRIARMDHLGSDQVLVYFHGGAYYGGTPEDVMTAMRYLAEQANCVVYNVDYALAPEQPYPAAILDGLAVIEQLAPKHSQISVSGDSAGASIALAVSQLCRLMGICEIRSHILFYPTLIQGSDHEGPLWDDTKIPVVASQRTALHRFYQLFEQLDTIMSDYYMNHQPYDLTAPLISPFLADPAIFKNTSILIGEFDPFRLQSEAFIDRVGQANDDANYLRYGGLSHAFLNFTGNVPAVQDALKMAAGLI</sequence>
<dbReference type="InterPro" id="IPR033140">
    <property type="entry name" value="Lipase_GDXG_put_SER_AS"/>
</dbReference>
<evidence type="ECO:0000256" key="2">
    <source>
        <dbReference type="ARBA" id="ARBA00022801"/>
    </source>
</evidence>
<organism evidence="6 7">
    <name type="scientific">Levilactobacillus spicheri DSM 15429</name>
    <dbReference type="NCBI Taxonomy" id="1423805"/>
    <lineage>
        <taxon>Bacteria</taxon>
        <taxon>Bacillati</taxon>
        <taxon>Bacillota</taxon>
        <taxon>Bacilli</taxon>
        <taxon>Lactobacillales</taxon>
        <taxon>Lactobacillaceae</taxon>
        <taxon>Levilactobacillus</taxon>
    </lineage>
</organism>
<dbReference type="RefSeq" id="WP_225436321.1">
    <property type="nucleotide sequence ID" value="NZ_AZFC01000015.1"/>
</dbReference>
<dbReference type="InterPro" id="IPR029058">
    <property type="entry name" value="AB_hydrolase_fold"/>
</dbReference>
<comment type="caution">
    <text evidence="6">The sequence shown here is derived from an EMBL/GenBank/DDBJ whole genome shotgun (WGS) entry which is preliminary data.</text>
</comment>
<dbReference type="AlphaFoldDB" id="A0A0R1R3P8"/>
<evidence type="ECO:0000313" key="6">
    <source>
        <dbReference type="EMBL" id="KRL48677.1"/>
    </source>
</evidence>
<dbReference type="SUPFAM" id="SSF53474">
    <property type="entry name" value="alpha/beta-Hydrolases"/>
    <property type="match status" value="1"/>
</dbReference>
<feature type="domain" description="Alpha/beta hydrolase fold-3" evidence="5">
    <location>
        <begin position="122"/>
        <end position="335"/>
    </location>
</feature>
<proteinExistence type="inferred from homology"/>
<dbReference type="InterPro" id="IPR050300">
    <property type="entry name" value="GDXG_lipolytic_enzyme"/>
</dbReference>
<comment type="similarity">
    <text evidence="1">Belongs to the 'GDXG' lipolytic enzyme family.</text>
</comment>
<evidence type="ECO:0000256" key="1">
    <source>
        <dbReference type="ARBA" id="ARBA00010515"/>
    </source>
</evidence>
<accession>A0A0R1R3P8</accession>
<dbReference type="InterPro" id="IPR013094">
    <property type="entry name" value="AB_hydrolase_3"/>
</dbReference>
<dbReference type="Proteomes" id="UP000051835">
    <property type="component" value="Unassembled WGS sequence"/>
</dbReference>
<evidence type="ECO:0000259" key="5">
    <source>
        <dbReference type="Pfam" id="PF07859"/>
    </source>
</evidence>
<evidence type="ECO:0000256" key="3">
    <source>
        <dbReference type="PROSITE-ProRule" id="PRU10038"/>
    </source>
</evidence>
<dbReference type="PANTHER" id="PTHR48081">
    <property type="entry name" value="AB HYDROLASE SUPERFAMILY PROTEIN C4A8.06C"/>
    <property type="match status" value="1"/>
</dbReference>
<dbReference type="EMBL" id="AZFC01000015">
    <property type="protein sequence ID" value="KRL48677.1"/>
    <property type="molecule type" value="Genomic_DNA"/>
</dbReference>
<gene>
    <name evidence="6" type="ORF">FD37_GL001137</name>
</gene>